<comment type="similarity">
    <text evidence="1">Belongs to the LysR transcriptional regulatory family.</text>
</comment>
<dbReference type="Pfam" id="PF00126">
    <property type="entry name" value="HTH_1"/>
    <property type="match status" value="1"/>
</dbReference>
<dbReference type="PRINTS" id="PR00039">
    <property type="entry name" value="HTHLYSR"/>
</dbReference>
<dbReference type="Pfam" id="PF03466">
    <property type="entry name" value="LysR_substrate"/>
    <property type="match status" value="1"/>
</dbReference>
<dbReference type="PANTHER" id="PTHR30126">
    <property type="entry name" value="HTH-TYPE TRANSCRIPTIONAL REGULATOR"/>
    <property type="match status" value="1"/>
</dbReference>
<dbReference type="Proteomes" id="UP000282837">
    <property type="component" value="Unassembled WGS sequence"/>
</dbReference>
<dbReference type="InterPro" id="IPR036390">
    <property type="entry name" value="WH_DNA-bd_sf"/>
</dbReference>
<protein>
    <submittedName>
        <fullName evidence="6">LysR family transcriptional regulator</fullName>
    </submittedName>
</protein>
<name>A0A3S2VBQ1_9SPHN</name>
<gene>
    <name evidence="6" type="ORF">EOE18_14375</name>
</gene>
<proteinExistence type="inferred from homology"/>
<dbReference type="InterPro" id="IPR036388">
    <property type="entry name" value="WH-like_DNA-bd_sf"/>
</dbReference>
<evidence type="ECO:0000313" key="6">
    <source>
        <dbReference type="EMBL" id="RVU03758.1"/>
    </source>
</evidence>
<evidence type="ECO:0000256" key="3">
    <source>
        <dbReference type="ARBA" id="ARBA00023125"/>
    </source>
</evidence>
<evidence type="ECO:0000313" key="7">
    <source>
        <dbReference type="Proteomes" id="UP000282837"/>
    </source>
</evidence>
<sequence length="289" mass="30845">MNRIALYHLETLLWIARLGTFAAAAERLNTAQPTISARVRELEAQIGYPLFRREGRRMLLTVRGRQLVSDCEPLWAALERTLAADGLSGARGIVRIGTGEIAAASCLPEFVAAVERDLPGVTLDIGISLTAQLLQDLLGATCDLVLLAGPVASPGVRTASIGAVALEWLGAPATAAAVAQGSQPPVWSLPRHSPLHQLMLAAMEERPSPPPAIRTCNNVRTLIDIVAAGQGVALLPEAMTREALAAGRLARVWPSPKGRIEFQAAIRAEESDPVVLELFRRASLLRMDG</sequence>
<dbReference type="CDD" id="cd05466">
    <property type="entry name" value="PBP2_LTTR_substrate"/>
    <property type="match status" value="1"/>
</dbReference>
<accession>A0A3S2VBQ1</accession>
<evidence type="ECO:0000256" key="4">
    <source>
        <dbReference type="ARBA" id="ARBA00023163"/>
    </source>
</evidence>
<dbReference type="PANTHER" id="PTHR30126:SF77">
    <property type="entry name" value="TRANSCRIPTIONAL REGULATORY PROTEIN"/>
    <property type="match status" value="1"/>
</dbReference>
<keyword evidence="4" id="KW-0804">Transcription</keyword>
<evidence type="ECO:0000259" key="5">
    <source>
        <dbReference type="PROSITE" id="PS50931"/>
    </source>
</evidence>
<feature type="domain" description="HTH lysR-type" evidence="5">
    <location>
        <begin position="1"/>
        <end position="61"/>
    </location>
</feature>
<keyword evidence="3" id="KW-0238">DNA-binding</keyword>
<dbReference type="SUPFAM" id="SSF46785">
    <property type="entry name" value="Winged helix' DNA-binding domain"/>
    <property type="match status" value="1"/>
</dbReference>
<dbReference type="GO" id="GO:0000976">
    <property type="term" value="F:transcription cis-regulatory region binding"/>
    <property type="evidence" value="ECO:0007669"/>
    <property type="project" value="TreeGrafter"/>
</dbReference>
<dbReference type="Gene3D" id="1.10.10.10">
    <property type="entry name" value="Winged helix-like DNA-binding domain superfamily/Winged helix DNA-binding domain"/>
    <property type="match status" value="1"/>
</dbReference>
<keyword evidence="2" id="KW-0805">Transcription regulation</keyword>
<dbReference type="AlphaFoldDB" id="A0A3S2VBQ1"/>
<dbReference type="GO" id="GO:0003700">
    <property type="term" value="F:DNA-binding transcription factor activity"/>
    <property type="evidence" value="ECO:0007669"/>
    <property type="project" value="InterPro"/>
</dbReference>
<organism evidence="6 7">
    <name type="scientific">Novosphingobium umbonatum</name>
    <dbReference type="NCBI Taxonomy" id="1908524"/>
    <lineage>
        <taxon>Bacteria</taxon>
        <taxon>Pseudomonadati</taxon>
        <taxon>Pseudomonadota</taxon>
        <taxon>Alphaproteobacteria</taxon>
        <taxon>Sphingomonadales</taxon>
        <taxon>Sphingomonadaceae</taxon>
        <taxon>Novosphingobium</taxon>
    </lineage>
</organism>
<dbReference type="SUPFAM" id="SSF53850">
    <property type="entry name" value="Periplasmic binding protein-like II"/>
    <property type="match status" value="1"/>
</dbReference>
<dbReference type="InterPro" id="IPR000847">
    <property type="entry name" value="LysR_HTH_N"/>
</dbReference>
<evidence type="ECO:0000256" key="1">
    <source>
        <dbReference type="ARBA" id="ARBA00009437"/>
    </source>
</evidence>
<dbReference type="OrthoDB" id="464481at2"/>
<reference evidence="6 7" key="1">
    <citation type="submission" date="2019-01" db="EMBL/GenBank/DDBJ databases">
        <authorList>
            <person name="Chen W.-M."/>
        </authorList>
    </citation>
    <scope>NUCLEOTIDE SEQUENCE [LARGE SCALE GENOMIC DNA]</scope>
    <source>
        <strain evidence="6 7">FSY-9</strain>
    </source>
</reference>
<dbReference type="InterPro" id="IPR005119">
    <property type="entry name" value="LysR_subst-bd"/>
</dbReference>
<dbReference type="Gene3D" id="3.40.190.10">
    <property type="entry name" value="Periplasmic binding protein-like II"/>
    <property type="match status" value="2"/>
</dbReference>
<evidence type="ECO:0000256" key="2">
    <source>
        <dbReference type="ARBA" id="ARBA00023015"/>
    </source>
</evidence>
<dbReference type="RefSeq" id="WP_127710735.1">
    <property type="nucleotide sequence ID" value="NZ_SACO01000012.1"/>
</dbReference>
<dbReference type="EMBL" id="SACO01000012">
    <property type="protein sequence ID" value="RVU03758.1"/>
    <property type="molecule type" value="Genomic_DNA"/>
</dbReference>
<keyword evidence="7" id="KW-1185">Reference proteome</keyword>
<comment type="caution">
    <text evidence="6">The sequence shown here is derived from an EMBL/GenBank/DDBJ whole genome shotgun (WGS) entry which is preliminary data.</text>
</comment>
<dbReference type="PROSITE" id="PS50931">
    <property type="entry name" value="HTH_LYSR"/>
    <property type="match status" value="1"/>
</dbReference>